<dbReference type="Proteomes" id="UP001174909">
    <property type="component" value="Unassembled WGS sequence"/>
</dbReference>
<evidence type="ECO:0000256" key="8">
    <source>
        <dbReference type="ARBA" id="ARBA00042574"/>
    </source>
</evidence>
<gene>
    <name evidence="12" type="ORF">GBAR_LOCUS28213</name>
</gene>
<evidence type="ECO:0000313" key="13">
    <source>
        <dbReference type="Proteomes" id="UP001174909"/>
    </source>
</evidence>
<keyword evidence="13" id="KW-1185">Reference proteome</keyword>
<evidence type="ECO:0000256" key="7">
    <source>
        <dbReference type="ARBA" id="ARBA00040944"/>
    </source>
</evidence>
<organism evidence="12 13">
    <name type="scientific">Geodia barretti</name>
    <name type="common">Barrett's horny sponge</name>
    <dbReference type="NCBI Taxonomy" id="519541"/>
    <lineage>
        <taxon>Eukaryota</taxon>
        <taxon>Metazoa</taxon>
        <taxon>Porifera</taxon>
        <taxon>Demospongiae</taxon>
        <taxon>Heteroscleromorpha</taxon>
        <taxon>Tetractinellida</taxon>
        <taxon>Astrophorina</taxon>
        <taxon>Geodiidae</taxon>
        <taxon>Geodia</taxon>
    </lineage>
</organism>
<dbReference type="EMBL" id="CASHTH010003944">
    <property type="protein sequence ID" value="CAI8051540.1"/>
    <property type="molecule type" value="Genomic_DNA"/>
</dbReference>
<name>A0AA35TNI8_GEOBA</name>
<keyword evidence="4" id="KW-0732">Signal</keyword>
<evidence type="ECO:0000313" key="12">
    <source>
        <dbReference type="EMBL" id="CAI8051540.1"/>
    </source>
</evidence>
<proteinExistence type="predicted"/>
<evidence type="ECO:0000256" key="9">
    <source>
        <dbReference type="ARBA" id="ARBA00048317"/>
    </source>
</evidence>
<dbReference type="PANTHER" id="PTHR20961:SF148">
    <property type="entry name" value="EGF DOMAIN-SPECIFIC O-LINKED N-ACETYLGLUCOSAMINE TRANSFERASE"/>
    <property type="match status" value="1"/>
</dbReference>
<keyword evidence="6" id="KW-0325">Glycoprotein</keyword>
<keyword evidence="3 12" id="KW-0808">Transferase</keyword>
<dbReference type="InterPro" id="IPR049625">
    <property type="entry name" value="Glyco_transf_61_cat"/>
</dbReference>
<keyword evidence="5" id="KW-0256">Endoplasmic reticulum</keyword>
<feature type="domain" description="Glycosyltransferase 61 catalytic" evidence="11">
    <location>
        <begin position="312"/>
        <end position="427"/>
    </location>
</feature>
<evidence type="ECO:0000256" key="6">
    <source>
        <dbReference type="ARBA" id="ARBA00023180"/>
    </source>
</evidence>
<keyword evidence="2" id="KW-0328">Glycosyltransferase</keyword>
<evidence type="ECO:0000256" key="3">
    <source>
        <dbReference type="ARBA" id="ARBA00022679"/>
    </source>
</evidence>
<comment type="caution">
    <text evidence="12">The sequence shown here is derived from an EMBL/GenBank/DDBJ whole genome shotgun (WGS) entry which is preliminary data.</text>
</comment>
<evidence type="ECO:0000256" key="5">
    <source>
        <dbReference type="ARBA" id="ARBA00022824"/>
    </source>
</evidence>
<dbReference type="EC" id="2.4.1.255" evidence="1"/>
<dbReference type="InterPro" id="IPR007657">
    <property type="entry name" value="Glycosyltransferase_61"/>
</dbReference>
<sequence>TLLKWAVAVICVLAVLQATYYLHWYVSSGRLVPVLGCGGWVRAVTAINVVTTSSSHTESRWRQTTRPFPREHVPTQYFDPGGATWKKGTFCDSYVENTFQTPIGVCGSQQEPEHNIKCYRNSQSRVMTYCILESVFLPGPRIIGYKQLDVGLLTGGAGRSCPTISLSEVYKTSEGNSRNHKLLGRVAEIEKKPSAVCGEWINKTAFLYTADQGVHIYFRMNAYYNLHKAIAREGVAPGDFVIIKHPLSSAYLFSEWEKMKLFPEMIDIDELPNKTMCFRKLVIVPYSFSGIPFRCKMEANVRGPCFNCKGRGLYGSSFYSFRHRVVSSCGLVDEKNHVGNRITIVSRTPYNRWKKDDPNKFQRILDNEDDLVKALGRKFPNTNVTVAHMEKLGICEQISLAHDADVLMGVHGAGLVHLWWLQEDALILEFNPTFQKGNPSFRMLATLSGRNYDSITVTGSQHMVSVNVDNVIDMLKSKTHLS</sequence>
<evidence type="ECO:0000256" key="2">
    <source>
        <dbReference type="ARBA" id="ARBA00022676"/>
    </source>
</evidence>
<evidence type="ECO:0000259" key="11">
    <source>
        <dbReference type="Pfam" id="PF04577"/>
    </source>
</evidence>
<dbReference type="PANTHER" id="PTHR20961">
    <property type="entry name" value="GLYCOSYLTRANSFERASE"/>
    <property type="match status" value="1"/>
</dbReference>
<accession>A0AA35TNI8</accession>
<comment type="catalytic activity">
    <reaction evidence="10">
        <text>L-threonyl-[protein] + UDP-N-acetyl-alpha-D-glucosamine = 3-O-(N-acetyl-beta-D-glucosaminyl)-L-threonyl-[protein] + UDP + H(+)</text>
        <dbReference type="Rhea" id="RHEA:48908"/>
        <dbReference type="Rhea" id="RHEA-COMP:11060"/>
        <dbReference type="Rhea" id="RHEA-COMP:12252"/>
        <dbReference type="ChEBI" id="CHEBI:15378"/>
        <dbReference type="ChEBI" id="CHEBI:30013"/>
        <dbReference type="ChEBI" id="CHEBI:57705"/>
        <dbReference type="ChEBI" id="CHEBI:58223"/>
        <dbReference type="ChEBI" id="CHEBI:90840"/>
        <dbReference type="EC" id="2.4.1.255"/>
    </reaction>
</comment>
<evidence type="ECO:0000256" key="10">
    <source>
        <dbReference type="ARBA" id="ARBA00049432"/>
    </source>
</evidence>
<feature type="non-terminal residue" evidence="12">
    <location>
        <position position="482"/>
    </location>
</feature>
<evidence type="ECO:0000256" key="1">
    <source>
        <dbReference type="ARBA" id="ARBA00011970"/>
    </source>
</evidence>
<dbReference type="Pfam" id="PF04577">
    <property type="entry name" value="Glyco_transf_61"/>
    <property type="match status" value="1"/>
</dbReference>
<dbReference type="AlphaFoldDB" id="A0AA35TNI8"/>
<protein>
    <recommendedName>
        <fullName evidence="7">EGF domain-specific O-linked N-acetylglucosamine transferase</fullName>
        <ecNumber evidence="1">2.4.1.255</ecNumber>
    </recommendedName>
    <alternativeName>
        <fullName evidence="8">Extracellular O-linked N-acetylglucosamine transferase</fullName>
    </alternativeName>
</protein>
<evidence type="ECO:0000256" key="4">
    <source>
        <dbReference type="ARBA" id="ARBA00022729"/>
    </source>
</evidence>
<comment type="catalytic activity">
    <reaction evidence="9">
        <text>L-seryl-[protein] + UDP-N-acetyl-alpha-D-glucosamine = 3-O-(N-acetyl-beta-D-glucosaminyl)-L-seryl-[protein] + UDP + H(+)</text>
        <dbReference type="Rhea" id="RHEA:48904"/>
        <dbReference type="Rhea" id="RHEA-COMP:9863"/>
        <dbReference type="Rhea" id="RHEA-COMP:12251"/>
        <dbReference type="ChEBI" id="CHEBI:15378"/>
        <dbReference type="ChEBI" id="CHEBI:29999"/>
        <dbReference type="ChEBI" id="CHEBI:57705"/>
        <dbReference type="ChEBI" id="CHEBI:58223"/>
        <dbReference type="ChEBI" id="CHEBI:90838"/>
        <dbReference type="EC" id="2.4.1.255"/>
    </reaction>
</comment>
<dbReference type="GO" id="GO:0097363">
    <property type="term" value="F:protein O-acetylglucosaminyltransferase activity"/>
    <property type="evidence" value="ECO:0007669"/>
    <property type="project" value="UniProtKB-EC"/>
</dbReference>
<reference evidence="12" key="1">
    <citation type="submission" date="2023-03" db="EMBL/GenBank/DDBJ databases">
        <authorList>
            <person name="Steffen K."/>
            <person name="Cardenas P."/>
        </authorList>
    </citation>
    <scope>NUCLEOTIDE SEQUENCE</scope>
</reference>